<gene>
    <name evidence="1" type="ORF">AAFF_G00242150</name>
</gene>
<dbReference type="AlphaFoldDB" id="A0AAD7SUR8"/>
<proteinExistence type="predicted"/>
<keyword evidence="2" id="KW-1185">Reference proteome</keyword>
<dbReference type="Proteomes" id="UP001221898">
    <property type="component" value="Unassembled WGS sequence"/>
</dbReference>
<accession>A0AAD7SUR8</accession>
<sequence length="78" mass="8212">MPQEGHLPPEQLALLGIQPKPSLVNRSEHVVEVSESMLEAAGMMAGAAHGLLEDSMTPAVAISLTFSSAPSRFASDNR</sequence>
<comment type="caution">
    <text evidence="1">The sequence shown here is derived from an EMBL/GenBank/DDBJ whole genome shotgun (WGS) entry which is preliminary data.</text>
</comment>
<reference evidence="1" key="1">
    <citation type="journal article" date="2023" name="Science">
        <title>Genome structures resolve the early diversification of teleost fishes.</title>
        <authorList>
            <person name="Parey E."/>
            <person name="Louis A."/>
            <person name="Montfort J."/>
            <person name="Bouchez O."/>
            <person name="Roques C."/>
            <person name="Iampietro C."/>
            <person name="Lluch J."/>
            <person name="Castinel A."/>
            <person name="Donnadieu C."/>
            <person name="Desvignes T."/>
            <person name="Floi Bucao C."/>
            <person name="Jouanno E."/>
            <person name="Wen M."/>
            <person name="Mejri S."/>
            <person name="Dirks R."/>
            <person name="Jansen H."/>
            <person name="Henkel C."/>
            <person name="Chen W.J."/>
            <person name="Zahm M."/>
            <person name="Cabau C."/>
            <person name="Klopp C."/>
            <person name="Thompson A.W."/>
            <person name="Robinson-Rechavi M."/>
            <person name="Braasch I."/>
            <person name="Lecointre G."/>
            <person name="Bobe J."/>
            <person name="Postlethwait J.H."/>
            <person name="Berthelot C."/>
            <person name="Roest Crollius H."/>
            <person name="Guiguen Y."/>
        </authorList>
    </citation>
    <scope>NUCLEOTIDE SEQUENCE</scope>
    <source>
        <strain evidence="1">NC1722</strain>
    </source>
</reference>
<evidence type="ECO:0000313" key="2">
    <source>
        <dbReference type="Proteomes" id="UP001221898"/>
    </source>
</evidence>
<protein>
    <submittedName>
        <fullName evidence="1">Uncharacterized protein</fullName>
    </submittedName>
</protein>
<dbReference type="EMBL" id="JAINUG010000032">
    <property type="protein sequence ID" value="KAJ8409194.1"/>
    <property type="molecule type" value="Genomic_DNA"/>
</dbReference>
<evidence type="ECO:0000313" key="1">
    <source>
        <dbReference type="EMBL" id="KAJ8409194.1"/>
    </source>
</evidence>
<organism evidence="1 2">
    <name type="scientific">Aldrovandia affinis</name>
    <dbReference type="NCBI Taxonomy" id="143900"/>
    <lineage>
        <taxon>Eukaryota</taxon>
        <taxon>Metazoa</taxon>
        <taxon>Chordata</taxon>
        <taxon>Craniata</taxon>
        <taxon>Vertebrata</taxon>
        <taxon>Euteleostomi</taxon>
        <taxon>Actinopterygii</taxon>
        <taxon>Neopterygii</taxon>
        <taxon>Teleostei</taxon>
        <taxon>Notacanthiformes</taxon>
        <taxon>Halosauridae</taxon>
        <taxon>Aldrovandia</taxon>
    </lineage>
</organism>
<name>A0AAD7SUR8_9TELE</name>